<proteinExistence type="predicted"/>
<comment type="caution">
    <text evidence="3">The sequence shown here is derived from an EMBL/GenBank/DDBJ whole genome shotgun (WGS) entry which is preliminary data.</text>
</comment>
<sequence>MPTLRTVETNMAQNDEALKLNLDLLEEKREQAAIREARSKAKNNDANHTKDGGKLGPKWEGPYQVTKALGRGAYKGTSMESSCRELGTSATSRNAIFMKGARRCISWRQFILALGLHTSKEIDTIGFGAYWSESARQIPDKGDLSAYWIWISYAGDFLGTAPSYTLIRDPMLRLCHRLIACSIARRRKKHGVMISGAAKDVPGVNEGAQADPAPVQATQQPPPHPAASRTMPYRLGRLEEEMQGLRQDVRSLRGIIERLLADQGRFSTWMISCMAQLMEDSGQTYQAFDGTFRGSSPVVFERRTRQRTGEASTSTA</sequence>
<evidence type="ECO:0000256" key="2">
    <source>
        <dbReference type="SAM" id="MobiDB-lite"/>
    </source>
</evidence>
<feature type="compositionally biased region" description="Low complexity" evidence="2">
    <location>
        <begin position="208"/>
        <end position="219"/>
    </location>
</feature>
<reference evidence="3" key="1">
    <citation type="journal article" date="2022" name="Int. J. Mol. Sci.">
        <title>Draft Genome of Tanacetum Coccineum: Genomic Comparison of Closely Related Tanacetum-Family Plants.</title>
        <authorList>
            <person name="Yamashiro T."/>
            <person name="Shiraishi A."/>
            <person name="Nakayama K."/>
            <person name="Satake H."/>
        </authorList>
    </citation>
    <scope>NUCLEOTIDE SEQUENCE</scope>
</reference>
<gene>
    <name evidence="3" type="ORF">Tco_0824436</name>
</gene>
<keyword evidence="1" id="KW-0175">Coiled coil</keyword>
<feature type="coiled-coil region" evidence="1">
    <location>
        <begin position="235"/>
        <end position="262"/>
    </location>
</feature>
<dbReference type="EMBL" id="BQNB010012412">
    <property type="protein sequence ID" value="GJT03267.1"/>
    <property type="molecule type" value="Genomic_DNA"/>
</dbReference>
<accession>A0ABQ5AP52</accession>
<evidence type="ECO:0008006" key="5">
    <source>
        <dbReference type="Google" id="ProtNLM"/>
    </source>
</evidence>
<keyword evidence="4" id="KW-1185">Reference proteome</keyword>
<evidence type="ECO:0000256" key="1">
    <source>
        <dbReference type="SAM" id="Coils"/>
    </source>
</evidence>
<feature type="region of interest" description="Disordered" evidence="2">
    <location>
        <begin position="203"/>
        <end position="230"/>
    </location>
</feature>
<evidence type="ECO:0000313" key="3">
    <source>
        <dbReference type="EMBL" id="GJT03267.1"/>
    </source>
</evidence>
<evidence type="ECO:0000313" key="4">
    <source>
        <dbReference type="Proteomes" id="UP001151760"/>
    </source>
</evidence>
<organism evidence="3 4">
    <name type="scientific">Tanacetum coccineum</name>
    <dbReference type="NCBI Taxonomy" id="301880"/>
    <lineage>
        <taxon>Eukaryota</taxon>
        <taxon>Viridiplantae</taxon>
        <taxon>Streptophyta</taxon>
        <taxon>Embryophyta</taxon>
        <taxon>Tracheophyta</taxon>
        <taxon>Spermatophyta</taxon>
        <taxon>Magnoliopsida</taxon>
        <taxon>eudicotyledons</taxon>
        <taxon>Gunneridae</taxon>
        <taxon>Pentapetalae</taxon>
        <taxon>asterids</taxon>
        <taxon>campanulids</taxon>
        <taxon>Asterales</taxon>
        <taxon>Asteraceae</taxon>
        <taxon>Asteroideae</taxon>
        <taxon>Anthemideae</taxon>
        <taxon>Anthemidinae</taxon>
        <taxon>Tanacetum</taxon>
    </lineage>
</organism>
<protein>
    <recommendedName>
        <fullName evidence="5">Reverse transcriptase domain-containing protein</fullName>
    </recommendedName>
</protein>
<feature type="region of interest" description="Disordered" evidence="2">
    <location>
        <begin position="37"/>
        <end position="57"/>
    </location>
</feature>
<name>A0ABQ5AP52_9ASTR</name>
<feature type="compositionally biased region" description="Basic and acidic residues" evidence="2">
    <location>
        <begin position="37"/>
        <end position="53"/>
    </location>
</feature>
<dbReference type="Proteomes" id="UP001151760">
    <property type="component" value="Unassembled WGS sequence"/>
</dbReference>
<reference evidence="3" key="2">
    <citation type="submission" date="2022-01" db="EMBL/GenBank/DDBJ databases">
        <authorList>
            <person name="Yamashiro T."/>
            <person name="Shiraishi A."/>
            <person name="Satake H."/>
            <person name="Nakayama K."/>
        </authorList>
    </citation>
    <scope>NUCLEOTIDE SEQUENCE</scope>
</reference>